<evidence type="ECO:0000313" key="3">
    <source>
        <dbReference type="EMBL" id="KAJ3586327.1"/>
    </source>
</evidence>
<keyword evidence="2" id="KW-1133">Transmembrane helix</keyword>
<comment type="caution">
    <text evidence="3">The sequence shown here is derived from an EMBL/GenBank/DDBJ whole genome shotgun (WGS) entry which is preliminary data.</text>
</comment>
<feature type="transmembrane region" description="Helical" evidence="2">
    <location>
        <begin position="51"/>
        <end position="70"/>
    </location>
</feature>
<proteinExistence type="predicted"/>
<protein>
    <submittedName>
        <fullName evidence="3">Uncharacterized protein</fullName>
    </submittedName>
</protein>
<feature type="region of interest" description="Disordered" evidence="1">
    <location>
        <begin position="83"/>
        <end position="104"/>
    </location>
</feature>
<name>A0A9Q0DDJ9_9TELE</name>
<dbReference type="PANTHER" id="PTHR15570:SF2">
    <property type="entry name" value="G0_G1 SWITCH PROTEIN 2"/>
    <property type="match status" value="1"/>
</dbReference>
<dbReference type="Proteomes" id="UP001148018">
    <property type="component" value="Unassembled WGS sequence"/>
</dbReference>
<gene>
    <name evidence="3" type="ORF">NHX12_012727</name>
</gene>
<reference evidence="3" key="1">
    <citation type="submission" date="2022-07" db="EMBL/GenBank/DDBJ databases">
        <title>Chromosome-level genome of Muraenolepis orangiensis.</title>
        <authorList>
            <person name="Kim J."/>
        </authorList>
    </citation>
    <scope>NUCLEOTIDE SEQUENCE</scope>
    <source>
        <strain evidence="3">KU_S4_2022</strain>
        <tissue evidence="3">Muscle</tissue>
    </source>
</reference>
<keyword evidence="2" id="KW-0812">Transmembrane</keyword>
<dbReference type="OrthoDB" id="9373743at2759"/>
<organism evidence="3 4">
    <name type="scientific">Muraenolepis orangiensis</name>
    <name type="common">Patagonian moray cod</name>
    <dbReference type="NCBI Taxonomy" id="630683"/>
    <lineage>
        <taxon>Eukaryota</taxon>
        <taxon>Metazoa</taxon>
        <taxon>Chordata</taxon>
        <taxon>Craniata</taxon>
        <taxon>Vertebrata</taxon>
        <taxon>Euteleostomi</taxon>
        <taxon>Actinopterygii</taxon>
        <taxon>Neopterygii</taxon>
        <taxon>Teleostei</taxon>
        <taxon>Neoteleostei</taxon>
        <taxon>Acanthomorphata</taxon>
        <taxon>Zeiogadaria</taxon>
        <taxon>Gadariae</taxon>
        <taxon>Gadiformes</taxon>
        <taxon>Muraenolepidoidei</taxon>
        <taxon>Muraenolepididae</taxon>
        <taxon>Muraenolepis</taxon>
    </lineage>
</organism>
<evidence type="ECO:0000256" key="2">
    <source>
        <dbReference type="SAM" id="Phobius"/>
    </source>
</evidence>
<dbReference type="InterPro" id="IPR016821">
    <property type="entry name" value="G0S2"/>
</dbReference>
<dbReference type="EMBL" id="JANIIK010000117">
    <property type="protein sequence ID" value="KAJ3586327.1"/>
    <property type="molecule type" value="Genomic_DNA"/>
</dbReference>
<dbReference type="PANTHER" id="PTHR15570">
    <property type="entry name" value="G0/G1 SWITCH PROTEIN 2"/>
    <property type="match status" value="1"/>
</dbReference>
<evidence type="ECO:0000313" key="4">
    <source>
        <dbReference type="Proteomes" id="UP001148018"/>
    </source>
</evidence>
<evidence type="ECO:0000256" key="1">
    <source>
        <dbReference type="SAM" id="MobiDB-lite"/>
    </source>
</evidence>
<accession>A0A9Q0DDJ9</accession>
<sequence length="133" mass="14660">MFAEPERPRQPHFTSGESFHATLPSSIMETIAELILFAKEMLIHRPGRGMVKVYLLGSTLALLGAVGGLLDKFLLPLLEARQREGDGGVKEEEEEGDPRLLSMETTTTKRTDKILVTAAQGTAVHYQFSMSLC</sequence>
<keyword evidence="2" id="KW-0472">Membrane</keyword>
<keyword evidence="4" id="KW-1185">Reference proteome</keyword>
<dbReference type="Pfam" id="PF15103">
    <property type="entry name" value="G0-G1_switch_2"/>
    <property type="match status" value="1"/>
</dbReference>
<dbReference type="AlphaFoldDB" id="A0A9Q0DDJ9"/>